<feature type="region of interest" description="Disordered" evidence="1">
    <location>
        <begin position="1"/>
        <end position="27"/>
    </location>
</feature>
<name>A0A0E0CEE8_9ORYZ</name>
<dbReference type="Proteomes" id="UP000008021">
    <property type="component" value="Chromosome 2"/>
</dbReference>
<sequence length="266" mass="28280">MDSPPQNASSSSSTPATAAASVAASKRRRRRQCDAMDACGEIWFKCSTLEPLTCELKMSRVGFCVGPSVSLGGEWSWAIRRGLAWARGVRRGSRSFSPAALSTRGDDEGEVGSRARRGGGAMAAAAQWCGAAGLDRWVGRWRCTLSPASLLPASAVSSPVPSRRTRRKGKVVGCVSVPREVAAAAAAEPAAPPEAEAETEEEGVECEGCNGAGWLLCDFCKGKKNNVKSESSRIYRRCPTCKAAGYILCSRCRVYKCITYPESNDS</sequence>
<evidence type="ECO:0000313" key="3">
    <source>
        <dbReference type="Proteomes" id="UP000008021"/>
    </source>
</evidence>
<organism evidence="2">
    <name type="scientific">Oryza meridionalis</name>
    <dbReference type="NCBI Taxonomy" id="40149"/>
    <lineage>
        <taxon>Eukaryota</taxon>
        <taxon>Viridiplantae</taxon>
        <taxon>Streptophyta</taxon>
        <taxon>Embryophyta</taxon>
        <taxon>Tracheophyta</taxon>
        <taxon>Spermatophyta</taxon>
        <taxon>Magnoliopsida</taxon>
        <taxon>Liliopsida</taxon>
        <taxon>Poales</taxon>
        <taxon>Poaceae</taxon>
        <taxon>BOP clade</taxon>
        <taxon>Oryzoideae</taxon>
        <taxon>Oryzeae</taxon>
        <taxon>Oryzinae</taxon>
        <taxon>Oryza</taxon>
    </lineage>
</organism>
<evidence type="ECO:0000256" key="1">
    <source>
        <dbReference type="SAM" id="MobiDB-lite"/>
    </source>
</evidence>
<dbReference type="EnsemblPlants" id="OMERI02G01840.1">
    <property type="protein sequence ID" value="OMERI02G01840.1"/>
    <property type="gene ID" value="OMERI02G01840"/>
</dbReference>
<evidence type="ECO:0000313" key="2">
    <source>
        <dbReference type="EnsemblPlants" id="OMERI02G01840.1"/>
    </source>
</evidence>
<feature type="compositionally biased region" description="Low complexity" evidence="1">
    <location>
        <begin position="8"/>
        <end position="24"/>
    </location>
</feature>
<feature type="region of interest" description="Disordered" evidence="1">
    <location>
        <begin position="96"/>
        <end position="115"/>
    </location>
</feature>
<reference evidence="2" key="1">
    <citation type="submission" date="2015-04" db="UniProtKB">
        <authorList>
            <consortium name="EnsemblPlants"/>
        </authorList>
    </citation>
    <scope>IDENTIFICATION</scope>
</reference>
<proteinExistence type="predicted"/>
<protein>
    <submittedName>
        <fullName evidence="2">Uncharacterized protein</fullName>
    </submittedName>
</protein>
<keyword evidence="3" id="KW-1185">Reference proteome</keyword>
<dbReference type="HOGENOM" id="CLU_1047253_0_0_1"/>
<accession>A0A0E0CEE8</accession>
<dbReference type="AlphaFoldDB" id="A0A0E0CEE8"/>
<dbReference type="STRING" id="40149.A0A0E0CEE8"/>
<dbReference type="eggNOG" id="KOG0017">
    <property type="taxonomic scope" value="Eukaryota"/>
</dbReference>
<dbReference type="Gramene" id="OMERI02G01840.1">
    <property type="protein sequence ID" value="OMERI02G01840.1"/>
    <property type="gene ID" value="OMERI02G01840"/>
</dbReference>
<reference evidence="2" key="2">
    <citation type="submission" date="2018-05" db="EMBL/GenBank/DDBJ databases">
        <title>OmerRS3 (Oryza meridionalis Reference Sequence Version 3).</title>
        <authorList>
            <person name="Zhang J."/>
            <person name="Kudrna D."/>
            <person name="Lee S."/>
            <person name="Talag J."/>
            <person name="Welchert J."/>
            <person name="Wing R.A."/>
        </authorList>
    </citation>
    <scope>NUCLEOTIDE SEQUENCE [LARGE SCALE GENOMIC DNA]</scope>
    <source>
        <strain evidence="2">cv. OR44</strain>
    </source>
</reference>